<keyword evidence="3" id="KW-1185">Reference proteome</keyword>
<dbReference type="Gene3D" id="3.40.50.300">
    <property type="entry name" value="P-loop containing nucleotide triphosphate hydrolases"/>
    <property type="match status" value="1"/>
</dbReference>
<dbReference type="Proteomes" id="UP000279089">
    <property type="component" value="Unassembled WGS sequence"/>
</dbReference>
<evidence type="ECO:0000313" key="3">
    <source>
        <dbReference type="Proteomes" id="UP000279089"/>
    </source>
</evidence>
<dbReference type="InterPro" id="IPR027417">
    <property type="entry name" value="P-loop_NTPase"/>
</dbReference>
<evidence type="ECO:0000259" key="1">
    <source>
        <dbReference type="Pfam" id="PF00004"/>
    </source>
</evidence>
<dbReference type="GO" id="GO:0005524">
    <property type="term" value="F:ATP binding"/>
    <property type="evidence" value="ECO:0007669"/>
    <property type="project" value="InterPro"/>
</dbReference>
<protein>
    <submittedName>
        <fullName evidence="2">AAA family ATPase</fullName>
    </submittedName>
</protein>
<dbReference type="AlphaFoldDB" id="A0A3N4MA67"/>
<proteinExistence type="predicted"/>
<name>A0A3N4MA67_9BACT</name>
<reference evidence="3" key="1">
    <citation type="submission" date="2018-11" db="EMBL/GenBank/DDBJ databases">
        <title>Chitinophaga lutea sp.nov., isolate from arsenic contaminated soil.</title>
        <authorList>
            <person name="Zong Y."/>
        </authorList>
    </citation>
    <scope>NUCLEOTIDE SEQUENCE [LARGE SCALE GENOMIC DNA]</scope>
    <source>
        <strain evidence="3">YLT18</strain>
    </source>
</reference>
<dbReference type="OrthoDB" id="835620at2"/>
<organism evidence="2 3">
    <name type="scientific">Chitinophaga barathri</name>
    <dbReference type="NCBI Taxonomy" id="1647451"/>
    <lineage>
        <taxon>Bacteria</taxon>
        <taxon>Pseudomonadati</taxon>
        <taxon>Bacteroidota</taxon>
        <taxon>Chitinophagia</taxon>
        <taxon>Chitinophagales</taxon>
        <taxon>Chitinophagaceae</taxon>
        <taxon>Chitinophaga</taxon>
    </lineage>
</organism>
<dbReference type="SUPFAM" id="SSF52540">
    <property type="entry name" value="P-loop containing nucleoside triphosphate hydrolases"/>
    <property type="match status" value="1"/>
</dbReference>
<feature type="domain" description="ATPase AAA-type core" evidence="1">
    <location>
        <begin position="71"/>
        <end position="180"/>
    </location>
</feature>
<evidence type="ECO:0000313" key="2">
    <source>
        <dbReference type="EMBL" id="RPD38576.1"/>
    </source>
</evidence>
<comment type="caution">
    <text evidence="2">The sequence shown here is derived from an EMBL/GenBank/DDBJ whole genome shotgun (WGS) entry which is preliminary data.</text>
</comment>
<sequence length="216" mass="24952">MMIFRQTSQTMELRYDYPDYKRMIEEQGKIFYGCRYKIQPVDDPPLHRMITYFIQDVEEARKENLHLGKGLMLCGRIGCGKTALMQIFAAMSGGEFAPQVVSTRQIVMDFNSKGHETIRKYSDRAFNPQTSLPIVYCFDGLGSERDGHYFGEVCNVMAEILIIRSEMSSPNRIITHATTQLDAEALEKKYGKNVRSCMRGMFNLIHFDPESPDKRY</sequence>
<dbReference type="Pfam" id="PF00004">
    <property type="entry name" value="AAA"/>
    <property type="match status" value="1"/>
</dbReference>
<accession>A0A3N4MA67</accession>
<dbReference type="GO" id="GO:0016887">
    <property type="term" value="F:ATP hydrolysis activity"/>
    <property type="evidence" value="ECO:0007669"/>
    <property type="project" value="InterPro"/>
</dbReference>
<gene>
    <name evidence="2" type="ORF">EG028_25260</name>
</gene>
<dbReference type="EMBL" id="RMBX01000015">
    <property type="protein sequence ID" value="RPD38576.1"/>
    <property type="molecule type" value="Genomic_DNA"/>
</dbReference>
<dbReference type="InterPro" id="IPR003959">
    <property type="entry name" value="ATPase_AAA_core"/>
</dbReference>